<evidence type="ECO:0000313" key="3">
    <source>
        <dbReference type="Proteomes" id="UP000009131"/>
    </source>
</evidence>
<keyword evidence="1" id="KW-1133">Transmembrane helix</keyword>
<dbReference type="STRING" id="764103.G7DVU8"/>
<keyword evidence="1" id="KW-0472">Membrane</keyword>
<protein>
    <submittedName>
        <fullName evidence="2">Uncharacterized protein</fullName>
    </submittedName>
</protein>
<dbReference type="AlphaFoldDB" id="G7DVU8"/>
<dbReference type="EMBL" id="BABT02000046">
    <property type="protein sequence ID" value="GAA94708.1"/>
    <property type="molecule type" value="Genomic_DNA"/>
</dbReference>
<evidence type="ECO:0000313" key="2">
    <source>
        <dbReference type="EMBL" id="GAA94708.1"/>
    </source>
</evidence>
<feature type="transmembrane region" description="Helical" evidence="1">
    <location>
        <begin position="28"/>
        <end position="51"/>
    </location>
</feature>
<gene>
    <name evidence="2" type="primary">Mo01361</name>
    <name evidence="2" type="ORF">E5Q_01361</name>
</gene>
<comment type="caution">
    <text evidence="2">The sequence shown here is derived from an EMBL/GenBank/DDBJ whole genome shotgun (WGS) entry which is preliminary data.</text>
</comment>
<proteinExistence type="predicted"/>
<dbReference type="InParanoid" id="G7DVU8"/>
<dbReference type="HOGENOM" id="CLU_511989_0_0_1"/>
<dbReference type="Proteomes" id="UP000009131">
    <property type="component" value="Unassembled WGS sequence"/>
</dbReference>
<reference evidence="2 3" key="1">
    <citation type="journal article" date="2011" name="J. Gen. Appl. Microbiol.">
        <title>Draft genome sequencing of the enigmatic basidiomycete Mixia osmundae.</title>
        <authorList>
            <person name="Nishida H."/>
            <person name="Nagatsuka Y."/>
            <person name="Sugiyama J."/>
        </authorList>
    </citation>
    <scope>NUCLEOTIDE SEQUENCE [LARGE SCALE GENOMIC DNA]</scope>
    <source>
        <strain evidence="3">CBS 9802 / IAM 14324 / JCM 22182 / KY 12970</strain>
    </source>
</reference>
<keyword evidence="1" id="KW-0812">Transmembrane</keyword>
<dbReference type="RefSeq" id="XP_014568179.1">
    <property type="nucleotide sequence ID" value="XM_014712693.1"/>
</dbReference>
<accession>G7DVU8</accession>
<reference evidence="2 3" key="2">
    <citation type="journal article" date="2012" name="Open Biol.">
        <title>Characteristics of nucleosomes and linker DNA regions on the genome of the basidiomycete Mixia osmundae revealed by mono- and dinucleosome mapping.</title>
        <authorList>
            <person name="Nishida H."/>
            <person name="Kondo S."/>
            <person name="Matsumoto T."/>
            <person name="Suzuki Y."/>
            <person name="Yoshikawa H."/>
            <person name="Taylor T.D."/>
            <person name="Sugiyama J."/>
        </authorList>
    </citation>
    <scope>NUCLEOTIDE SEQUENCE [LARGE SCALE GENOMIC DNA]</scope>
    <source>
        <strain evidence="3">CBS 9802 / IAM 14324 / JCM 22182 / KY 12970</strain>
    </source>
</reference>
<dbReference type="eggNOG" id="ENOG502S5GE">
    <property type="taxonomic scope" value="Eukaryota"/>
</dbReference>
<keyword evidence="3" id="KW-1185">Reference proteome</keyword>
<dbReference type="OMA" id="WDACHEE"/>
<organism evidence="2 3">
    <name type="scientific">Mixia osmundae (strain CBS 9802 / IAM 14324 / JCM 22182 / KY 12970)</name>
    <dbReference type="NCBI Taxonomy" id="764103"/>
    <lineage>
        <taxon>Eukaryota</taxon>
        <taxon>Fungi</taxon>
        <taxon>Dikarya</taxon>
        <taxon>Basidiomycota</taxon>
        <taxon>Pucciniomycotina</taxon>
        <taxon>Mixiomycetes</taxon>
        <taxon>Mixiales</taxon>
        <taxon>Mixiaceae</taxon>
        <taxon>Mixia</taxon>
    </lineage>
</organism>
<evidence type="ECO:0000256" key="1">
    <source>
        <dbReference type="SAM" id="Phobius"/>
    </source>
</evidence>
<name>G7DVU8_MIXOS</name>
<sequence>MQVEKDEIEQETLLPVRHWPKERRRTLIWTYVLACSTGTLLVAVTTLLLHLQDIRRSQSGRPRSCDDPYVRPGYIWRGRGGPNDVRWIPYSNDTIAADHSNLTATRYTLPPDDDATFAKASAMSPPRYSLDLNSSDRAQSLSWASGRHIAFVGDSHDRMAIRHFCTIGGSTSQCTHYHVACTCRIPELDLTLSLWFNVGMYDDDFAYPPEAEKDPAVGPPRWEDRFRTLFEPMLLETGPPDLIMFNSEAWDADIYAEARGKAIGAPELATSARPLLWQELAWHRSRVRQVINELRHRFAGVPIMYRVDHYHADQDNGKNLHVYQVNQSMRSLMLQMGIPIFEWGALITGEFQEPMTDLGHHYNLAKVSYLFADMLLFYLRRATNNTTWTESDDEAQCIQTRRYRSDPDPNDAFGPVQATRQIWGKLSIAHASTARVKRVFAPLSLRHEAKEACQARPLPLFIIVMSGTVNLQLSPVIECLASQTTQSVGIGSCARLTWHFKLTQSQDLASIRSICTDATISTICTPIDSAER</sequence>
<dbReference type="OrthoDB" id="2588793at2759"/>